<protein>
    <submittedName>
        <fullName evidence="1">Sulfur carrier protein ThiS</fullName>
    </submittedName>
</protein>
<gene>
    <name evidence="1" type="primary">thiS</name>
    <name evidence="1" type="ORF">PF021_02625</name>
</gene>
<dbReference type="InterPro" id="IPR012675">
    <property type="entry name" value="Beta-grasp_dom_sf"/>
</dbReference>
<name>A0ABT4VCY7_9HELI</name>
<sequence length="65" mass="7274">MNIKLNGQHISTDSKMLLELLQEYSIDTKSIAVAINMEIIKQEKWATTSIKNNDVIECLSFFGGG</sequence>
<reference evidence="1 2" key="1">
    <citation type="submission" date="2023-01" db="EMBL/GenBank/DDBJ databases">
        <title>Description of Helicobacter ibis sp. nov. isolated from faecal droppings of black-faced ibis (Theristicus melanopis).</title>
        <authorList>
            <person name="Lopez-Cantillo M."/>
            <person name="Vidal-Veuthey B."/>
            <person name="Mella A."/>
            <person name="De La Haba R."/>
            <person name="Collado L."/>
        </authorList>
    </citation>
    <scope>NUCLEOTIDE SEQUENCE [LARGE SCALE GENOMIC DNA]</scope>
    <source>
        <strain evidence="1 2">A82</strain>
    </source>
</reference>
<dbReference type="Gene3D" id="3.10.20.30">
    <property type="match status" value="1"/>
</dbReference>
<comment type="caution">
    <text evidence="1">The sequence shown here is derived from an EMBL/GenBank/DDBJ whole genome shotgun (WGS) entry which is preliminary data.</text>
</comment>
<dbReference type="PANTHER" id="PTHR34472">
    <property type="entry name" value="SULFUR CARRIER PROTEIN THIS"/>
    <property type="match status" value="1"/>
</dbReference>
<dbReference type="InterPro" id="IPR003749">
    <property type="entry name" value="ThiS/MoaD-like"/>
</dbReference>
<organism evidence="1 2">
    <name type="scientific">Helicobacter ibis</name>
    <dbReference type="NCBI Taxonomy" id="2962633"/>
    <lineage>
        <taxon>Bacteria</taxon>
        <taxon>Pseudomonadati</taxon>
        <taxon>Campylobacterota</taxon>
        <taxon>Epsilonproteobacteria</taxon>
        <taxon>Campylobacterales</taxon>
        <taxon>Helicobacteraceae</taxon>
        <taxon>Helicobacter</taxon>
    </lineage>
</organism>
<keyword evidence="2" id="KW-1185">Reference proteome</keyword>
<dbReference type="CDD" id="cd00565">
    <property type="entry name" value="Ubl_ThiS"/>
    <property type="match status" value="1"/>
</dbReference>
<evidence type="ECO:0000313" key="1">
    <source>
        <dbReference type="EMBL" id="MDA3968565.1"/>
    </source>
</evidence>
<proteinExistence type="predicted"/>
<accession>A0ABT4VCY7</accession>
<dbReference type="EMBL" id="JAQHXR010000001">
    <property type="protein sequence ID" value="MDA3968565.1"/>
    <property type="molecule type" value="Genomic_DNA"/>
</dbReference>
<dbReference type="PANTHER" id="PTHR34472:SF1">
    <property type="entry name" value="SULFUR CARRIER PROTEIN THIS"/>
    <property type="match status" value="1"/>
</dbReference>
<dbReference type="InterPro" id="IPR016155">
    <property type="entry name" value="Mopterin_synth/thiamin_S_b"/>
</dbReference>
<dbReference type="NCBIfam" id="TIGR01683">
    <property type="entry name" value="thiS"/>
    <property type="match status" value="1"/>
</dbReference>
<dbReference type="SUPFAM" id="SSF54285">
    <property type="entry name" value="MoaD/ThiS"/>
    <property type="match status" value="1"/>
</dbReference>
<dbReference type="Pfam" id="PF02597">
    <property type="entry name" value="ThiS"/>
    <property type="match status" value="1"/>
</dbReference>
<dbReference type="RefSeq" id="WP_271020849.1">
    <property type="nucleotide sequence ID" value="NZ_JAQHXR010000001.1"/>
</dbReference>
<evidence type="ECO:0000313" key="2">
    <source>
        <dbReference type="Proteomes" id="UP001210261"/>
    </source>
</evidence>
<dbReference type="InterPro" id="IPR010035">
    <property type="entry name" value="Thi_S"/>
</dbReference>
<dbReference type="Proteomes" id="UP001210261">
    <property type="component" value="Unassembled WGS sequence"/>
</dbReference>